<feature type="domain" description="Methyltransferase regulatory" evidence="1">
    <location>
        <begin position="221"/>
        <end position="301"/>
    </location>
</feature>
<evidence type="ECO:0000313" key="3">
    <source>
        <dbReference type="EMBL" id="PWD81333.1"/>
    </source>
</evidence>
<evidence type="ECO:0000259" key="2">
    <source>
        <dbReference type="Pfam" id="PF13649"/>
    </source>
</evidence>
<comment type="caution">
    <text evidence="3">The sequence shown here is derived from an EMBL/GenBank/DDBJ whole genome shotgun (WGS) entry which is preliminary data.</text>
</comment>
<evidence type="ECO:0008006" key="5">
    <source>
        <dbReference type="Google" id="ProtNLM"/>
    </source>
</evidence>
<dbReference type="InterPro" id="IPR029063">
    <property type="entry name" value="SAM-dependent_MTases_sf"/>
</dbReference>
<evidence type="ECO:0000259" key="1">
    <source>
        <dbReference type="Pfam" id="PF10119"/>
    </source>
</evidence>
<dbReference type="AlphaFoldDB" id="A0A2U2AFA6"/>
<dbReference type="RefSeq" id="WP_109189224.1">
    <property type="nucleotide sequence ID" value="NZ_BMYA01000003.1"/>
</dbReference>
<dbReference type="Pfam" id="PF10119">
    <property type="entry name" value="MethyTransf_Reg"/>
    <property type="match status" value="1"/>
</dbReference>
<gene>
    <name evidence="3" type="ORF">DC083_05445</name>
</gene>
<dbReference type="Gene3D" id="3.40.50.150">
    <property type="entry name" value="Vaccinia Virus protein VP39"/>
    <property type="match status" value="1"/>
</dbReference>
<dbReference type="InterPro" id="IPR041698">
    <property type="entry name" value="Methyltransf_25"/>
</dbReference>
<feature type="domain" description="Methyltransferase" evidence="2">
    <location>
        <begin position="47"/>
        <end position="143"/>
    </location>
</feature>
<sequence>MFWNDGYRTDVEYTFGYYPNLSPTQMRFAALVHGYDVKPKSDNDVHLELGIGQGLSANIHAASHKGQYFGNDFNPSHIAFANLISSHSGVQANFTDQSFEELLQRDDIPQCDTIAIHGVWSWISESNQRFIVEIVKKFLKPGGLFHISYNCSAGHNHFVEWKDKLYRYYGGLSGSPREKAEKTFSHFEEIFTQFPELLENNPPLKMSWNGIKRQMNSGNYNYLIHEYLNEHWKPMTLEEVAQHFDDAKLSFIGSMNFNEIIDAYRFSESVKTFLTTQSILDREMWHDTFTKETFRKDLFMKGGYRLNGQQQLDRLKEWHFISFGSRDELENKMFKSGTMEIKSDLFDPIADCLCADDYRPKSFAELLEVLPSNYGWNDLLKVLVVKIQRGDFAIVNNPAPDQSVVAKSQQYNDYIIQNLMPRRGINYLASPVLGAGYSKMGMIYVAYMKVVSENPTMNDQEIAGAMFDFMDKLNVYARKENSTESCNREESIELFVRKQIPEAKKYAAIWKHMKFI</sequence>
<dbReference type="OrthoDB" id="323463at2"/>
<dbReference type="SUPFAM" id="SSF53335">
    <property type="entry name" value="S-adenosyl-L-methionine-dependent methyltransferases"/>
    <property type="match status" value="1"/>
</dbReference>
<organism evidence="3 4">
    <name type="scientific">Ignatzschineria ureiclastica</name>
    <dbReference type="NCBI Taxonomy" id="472582"/>
    <lineage>
        <taxon>Bacteria</taxon>
        <taxon>Pseudomonadati</taxon>
        <taxon>Pseudomonadota</taxon>
        <taxon>Gammaproteobacteria</taxon>
        <taxon>Cardiobacteriales</taxon>
        <taxon>Ignatzschineriaceae</taxon>
        <taxon>Ignatzschineria</taxon>
    </lineage>
</organism>
<dbReference type="InterPro" id="IPR018773">
    <property type="entry name" value="MeTrfase_reg_dom_prd"/>
</dbReference>
<keyword evidence="4" id="KW-1185">Reference proteome</keyword>
<reference evidence="4" key="1">
    <citation type="submission" date="2018-05" db="EMBL/GenBank/DDBJ databases">
        <title>Ignatzschineria dubaiensis sp. nov., isolated from necrotic foot tissues of dromedaries (Camelus dromedarius) and associated maggots in Dubai, United Arab Emirates.</title>
        <authorList>
            <person name="Tsang C.C."/>
            <person name="Tang J.Y.M."/>
            <person name="Fong J.Y.H."/>
            <person name="Kinne J."/>
            <person name="Lee H.H."/>
            <person name="Joseph M."/>
            <person name="Jose S."/>
            <person name="Schuster R.K."/>
            <person name="Tang Y."/>
            <person name="Sivakumar S."/>
            <person name="Chen J.H.K."/>
            <person name="Teng J.L.L."/>
            <person name="Lau S.K.P."/>
            <person name="Wernery U."/>
            <person name="Woo P.C.Y."/>
        </authorList>
    </citation>
    <scope>NUCLEOTIDE SEQUENCE [LARGE SCALE GENOMIC DNA]</scope>
    <source>
        <strain evidence="4">KCTC 22644</strain>
    </source>
</reference>
<evidence type="ECO:0000313" key="4">
    <source>
        <dbReference type="Proteomes" id="UP000245020"/>
    </source>
</evidence>
<dbReference type="CDD" id="cd02440">
    <property type="entry name" value="AdoMet_MTases"/>
    <property type="match status" value="1"/>
</dbReference>
<proteinExistence type="predicted"/>
<dbReference type="Proteomes" id="UP000245020">
    <property type="component" value="Unassembled WGS sequence"/>
</dbReference>
<name>A0A2U2AFA6_9GAMM</name>
<protein>
    <recommendedName>
        <fullName evidence="5">Methyltransferase</fullName>
    </recommendedName>
</protein>
<accession>A0A2U2AFA6</accession>
<dbReference type="Pfam" id="PF13649">
    <property type="entry name" value="Methyltransf_25"/>
    <property type="match status" value="1"/>
</dbReference>
<dbReference type="EMBL" id="QEWQ01000003">
    <property type="protein sequence ID" value="PWD81333.1"/>
    <property type="molecule type" value="Genomic_DNA"/>
</dbReference>